<reference evidence="1 2" key="1">
    <citation type="journal article" date="2021" name="Elife">
        <title>Chloroplast acquisition without the gene transfer in kleptoplastic sea slugs, Plakobranchus ocellatus.</title>
        <authorList>
            <person name="Maeda T."/>
            <person name="Takahashi S."/>
            <person name="Yoshida T."/>
            <person name="Shimamura S."/>
            <person name="Takaki Y."/>
            <person name="Nagai Y."/>
            <person name="Toyoda A."/>
            <person name="Suzuki Y."/>
            <person name="Arimoto A."/>
            <person name="Ishii H."/>
            <person name="Satoh N."/>
            <person name="Nishiyama T."/>
            <person name="Hasebe M."/>
            <person name="Maruyama T."/>
            <person name="Minagawa J."/>
            <person name="Obokata J."/>
            <person name="Shigenobu S."/>
        </authorList>
    </citation>
    <scope>NUCLEOTIDE SEQUENCE [LARGE SCALE GENOMIC DNA]</scope>
</reference>
<accession>A0AAV4DFN7</accession>
<dbReference type="AlphaFoldDB" id="A0AAV4DFN7"/>
<dbReference type="Proteomes" id="UP000735302">
    <property type="component" value="Unassembled WGS sequence"/>
</dbReference>
<name>A0AAV4DFN7_9GAST</name>
<protein>
    <submittedName>
        <fullName evidence="1">Uncharacterized protein</fullName>
    </submittedName>
</protein>
<organism evidence="1 2">
    <name type="scientific">Plakobranchus ocellatus</name>
    <dbReference type="NCBI Taxonomy" id="259542"/>
    <lineage>
        <taxon>Eukaryota</taxon>
        <taxon>Metazoa</taxon>
        <taxon>Spiralia</taxon>
        <taxon>Lophotrochozoa</taxon>
        <taxon>Mollusca</taxon>
        <taxon>Gastropoda</taxon>
        <taxon>Heterobranchia</taxon>
        <taxon>Euthyneura</taxon>
        <taxon>Panpulmonata</taxon>
        <taxon>Sacoglossa</taxon>
        <taxon>Placobranchoidea</taxon>
        <taxon>Plakobranchidae</taxon>
        <taxon>Plakobranchus</taxon>
    </lineage>
</organism>
<gene>
    <name evidence="1" type="ORF">PoB_006941500</name>
</gene>
<comment type="caution">
    <text evidence="1">The sequence shown here is derived from an EMBL/GenBank/DDBJ whole genome shotgun (WGS) entry which is preliminary data.</text>
</comment>
<sequence length="98" mass="11471">MTIWEVTDPFFIREPLRSNPHRRHLESIFCDRRHLETYTRCSSTLPLLRLTQQMTEDLSDTYTLTSLKPDRSTENVWPKDSQGNEGFGIAWSAASIRN</sequence>
<evidence type="ECO:0000313" key="1">
    <source>
        <dbReference type="EMBL" id="GFO42910.1"/>
    </source>
</evidence>
<evidence type="ECO:0000313" key="2">
    <source>
        <dbReference type="Proteomes" id="UP000735302"/>
    </source>
</evidence>
<dbReference type="EMBL" id="BLXT01007821">
    <property type="protein sequence ID" value="GFO42910.1"/>
    <property type="molecule type" value="Genomic_DNA"/>
</dbReference>
<keyword evidence="2" id="KW-1185">Reference proteome</keyword>
<proteinExistence type="predicted"/>